<dbReference type="InterPro" id="IPR013154">
    <property type="entry name" value="ADH-like_N"/>
</dbReference>
<dbReference type="Gene3D" id="3.40.50.720">
    <property type="entry name" value="NAD(P)-binding Rossmann-like Domain"/>
    <property type="match status" value="1"/>
</dbReference>
<dbReference type="Proteomes" id="UP000266272">
    <property type="component" value="Unassembled WGS sequence"/>
</dbReference>
<gene>
    <name evidence="3" type="ORF">TARUN_3497</name>
</gene>
<dbReference type="GO" id="GO:0016491">
    <property type="term" value="F:oxidoreductase activity"/>
    <property type="evidence" value="ECO:0007669"/>
    <property type="project" value="InterPro"/>
</dbReference>
<dbReference type="PANTHER" id="PTHR11695">
    <property type="entry name" value="ALCOHOL DEHYDROGENASE RELATED"/>
    <property type="match status" value="1"/>
</dbReference>
<proteinExistence type="predicted"/>
<protein>
    <submittedName>
        <fullName evidence="3">Alcohol dehydrogenase</fullName>
    </submittedName>
</protein>
<dbReference type="Gene3D" id="3.90.180.10">
    <property type="entry name" value="Medium-chain alcohol dehydrogenases, catalytic domain"/>
    <property type="match status" value="1"/>
</dbReference>
<dbReference type="AlphaFoldDB" id="A0A395NRQ9"/>
<dbReference type="InterPro" id="IPR020843">
    <property type="entry name" value="ER"/>
</dbReference>
<dbReference type="PANTHER" id="PTHR11695:SF294">
    <property type="entry name" value="RETICULON-4-INTERACTING PROTEIN 1, MITOCHONDRIAL"/>
    <property type="match status" value="1"/>
</dbReference>
<keyword evidence="4" id="KW-1185">Reference proteome</keyword>
<evidence type="ECO:0000259" key="2">
    <source>
        <dbReference type="SMART" id="SM00829"/>
    </source>
</evidence>
<dbReference type="InterPro" id="IPR011032">
    <property type="entry name" value="GroES-like_sf"/>
</dbReference>
<dbReference type="EMBL" id="PXOA01000196">
    <property type="protein sequence ID" value="RFU78709.1"/>
    <property type="molecule type" value="Genomic_DNA"/>
</dbReference>
<dbReference type="Pfam" id="PF08240">
    <property type="entry name" value="ADH_N"/>
    <property type="match status" value="1"/>
</dbReference>
<evidence type="ECO:0000313" key="3">
    <source>
        <dbReference type="EMBL" id="RFU78709.1"/>
    </source>
</evidence>
<dbReference type="Pfam" id="PF13602">
    <property type="entry name" value="ADH_zinc_N_2"/>
    <property type="match status" value="1"/>
</dbReference>
<dbReference type="SUPFAM" id="SSF51735">
    <property type="entry name" value="NAD(P)-binding Rossmann-fold domains"/>
    <property type="match status" value="1"/>
</dbReference>
<feature type="domain" description="Enoyl reductase (ER)" evidence="2">
    <location>
        <begin position="10"/>
        <end position="271"/>
    </location>
</feature>
<organism evidence="3 4">
    <name type="scientific">Trichoderma arundinaceum</name>
    <dbReference type="NCBI Taxonomy" id="490622"/>
    <lineage>
        <taxon>Eukaryota</taxon>
        <taxon>Fungi</taxon>
        <taxon>Dikarya</taxon>
        <taxon>Ascomycota</taxon>
        <taxon>Pezizomycotina</taxon>
        <taxon>Sordariomycetes</taxon>
        <taxon>Hypocreomycetidae</taxon>
        <taxon>Hypocreales</taxon>
        <taxon>Hypocreaceae</taxon>
        <taxon>Trichoderma</taxon>
    </lineage>
</organism>
<reference evidence="3 4" key="1">
    <citation type="journal article" date="2018" name="PLoS Pathog.">
        <title>Evolution of structural diversity of trichothecenes, a family of toxins produced by plant pathogenic and entomopathogenic fungi.</title>
        <authorList>
            <person name="Proctor R.H."/>
            <person name="McCormick S.P."/>
            <person name="Kim H.S."/>
            <person name="Cardoza R.E."/>
            <person name="Stanley A.M."/>
            <person name="Lindo L."/>
            <person name="Kelly A."/>
            <person name="Brown D.W."/>
            <person name="Lee T."/>
            <person name="Vaughan M.M."/>
            <person name="Alexander N.J."/>
            <person name="Busman M."/>
            <person name="Gutierrez S."/>
        </authorList>
    </citation>
    <scope>NUCLEOTIDE SEQUENCE [LARGE SCALE GENOMIC DNA]</scope>
    <source>
        <strain evidence="3 4">IBT 40837</strain>
    </source>
</reference>
<dbReference type="InterPro" id="IPR036291">
    <property type="entry name" value="NAD(P)-bd_dom_sf"/>
</dbReference>
<dbReference type="STRING" id="490622.A0A395NRQ9"/>
<evidence type="ECO:0000256" key="1">
    <source>
        <dbReference type="SAM" id="MobiDB-lite"/>
    </source>
</evidence>
<accession>A0A395NRQ9</accession>
<dbReference type="InterPro" id="IPR050700">
    <property type="entry name" value="YIM1/Zinc_Alcohol_DH_Fams"/>
</dbReference>
<dbReference type="CDD" id="cd05289">
    <property type="entry name" value="MDR_like_2"/>
    <property type="match status" value="1"/>
</dbReference>
<comment type="caution">
    <text evidence="3">The sequence shown here is derived from an EMBL/GenBank/DDBJ whole genome shotgun (WGS) entry which is preliminary data.</text>
</comment>
<feature type="compositionally biased region" description="Polar residues" evidence="1">
    <location>
        <begin position="400"/>
        <end position="422"/>
    </location>
</feature>
<dbReference type="OrthoDB" id="191139at2759"/>
<name>A0A395NRQ9_TRIAR</name>
<sequence>MRSLVAPQKGRPEGYEVRELPVPSMTLPTHVLIRVHAAGMNTGELQALNGAFGFLYMPKFPAQIGMEGSGVVVAVGSGVKTLKVGDEVYGAYIEKPLFRRPPTGFASDYAVSDESFLLRKPSHLSFDEVAGLSTVVLTSYQTWRRALQLAGEESLEGKTVYISAGLSSTGSMAAQVAKKVLGAARVITTVSTPKVPLVERHLPGIFDQVIDYKTQRLRDEVPLGSVDFMYNTQWATLDEGIPLLKRGTGVLISIASVPRKETVREMLGADRFKWWMGLVLDLAQLVYKWKLRGTGVKYEMVSGSLEIREDLERAGEIVALGKVRPVMRVAGLEDMEAVRKGCDEVVTGKGGVGKMIVKIVPLAQASVAKPLYALHATPNRDSRHPPATTSGRLFRRAPAATNTCQGPPTRLVTSTTGTNPSHSVRKLNPPRPPPILAVFSASSFFSAPIGFSSSLYEALRGARVCVIP</sequence>
<dbReference type="SMART" id="SM00829">
    <property type="entry name" value="PKS_ER"/>
    <property type="match status" value="1"/>
</dbReference>
<dbReference type="SUPFAM" id="SSF50129">
    <property type="entry name" value="GroES-like"/>
    <property type="match status" value="1"/>
</dbReference>
<evidence type="ECO:0000313" key="4">
    <source>
        <dbReference type="Proteomes" id="UP000266272"/>
    </source>
</evidence>
<feature type="region of interest" description="Disordered" evidence="1">
    <location>
        <begin position="399"/>
        <end position="429"/>
    </location>
</feature>